<dbReference type="Proteomes" id="UP000028549">
    <property type="component" value="Unassembled WGS sequence"/>
</dbReference>
<gene>
    <name evidence="2" type="ORF">GS18_0201205</name>
</gene>
<dbReference type="RefSeq" id="WP_029565241.1">
    <property type="nucleotide sequence ID" value="NZ_JNVC02000001.1"/>
</dbReference>
<protein>
    <recommendedName>
        <fullName evidence="4">DUF3784 domain-containing protein</fullName>
    </recommendedName>
</protein>
<feature type="transmembrane region" description="Helical" evidence="1">
    <location>
        <begin position="48"/>
        <end position="66"/>
    </location>
</feature>
<organism evidence="2 3">
    <name type="scientific">Metabacillus indicus</name>
    <name type="common">Bacillus indicus</name>
    <dbReference type="NCBI Taxonomy" id="246786"/>
    <lineage>
        <taxon>Bacteria</taxon>
        <taxon>Bacillati</taxon>
        <taxon>Bacillota</taxon>
        <taxon>Bacilli</taxon>
        <taxon>Bacillales</taxon>
        <taxon>Bacillaceae</taxon>
        <taxon>Metabacillus</taxon>
    </lineage>
</organism>
<proteinExistence type="predicted"/>
<feature type="transmembrane region" description="Helical" evidence="1">
    <location>
        <begin position="6"/>
        <end position="27"/>
    </location>
</feature>
<evidence type="ECO:0000313" key="2">
    <source>
        <dbReference type="EMBL" id="KEZ53629.1"/>
    </source>
</evidence>
<evidence type="ECO:0008006" key="4">
    <source>
        <dbReference type="Google" id="ProtNLM"/>
    </source>
</evidence>
<dbReference type="OrthoDB" id="2082701at2"/>
<keyword evidence="1" id="KW-0472">Membrane</keyword>
<evidence type="ECO:0000313" key="3">
    <source>
        <dbReference type="Proteomes" id="UP000028549"/>
    </source>
</evidence>
<name>A0A084H217_METID</name>
<keyword evidence="1" id="KW-0812">Transmembrane</keyword>
<comment type="caution">
    <text evidence="2">The sequence shown here is derived from an EMBL/GenBank/DDBJ whole genome shotgun (WGS) entry which is preliminary data.</text>
</comment>
<sequence length="101" mass="11492">MISYLIMALFILAGTMLYQGKWANLIAGYNTLSKEEKEKYDTPALCRFYGKMMFVISFSILLWEIGDALGSLLIFMFGTLLFIVSVVFTLVYSNSGSRFKK</sequence>
<accession>A0A084H217</accession>
<dbReference type="Pfam" id="PF12650">
    <property type="entry name" value="DUF3784"/>
    <property type="match status" value="1"/>
</dbReference>
<dbReference type="STRING" id="246786.GS18_0201205"/>
<keyword evidence="1" id="KW-1133">Transmembrane helix</keyword>
<keyword evidence="3" id="KW-1185">Reference proteome</keyword>
<feature type="transmembrane region" description="Helical" evidence="1">
    <location>
        <begin position="72"/>
        <end position="92"/>
    </location>
</feature>
<dbReference type="AlphaFoldDB" id="A0A084H217"/>
<dbReference type="InterPro" id="IPR017259">
    <property type="entry name" value="UCP037672"/>
</dbReference>
<dbReference type="EMBL" id="JNVC02000001">
    <property type="protein sequence ID" value="KEZ53629.1"/>
    <property type="molecule type" value="Genomic_DNA"/>
</dbReference>
<reference evidence="2 3" key="1">
    <citation type="journal article" date="2005" name="Int. J. Syst. Evol. Microbiol.">
        <title>Bacillus cibi sp. nov., isolated from jeotgal, a traditional Korean fermented seafood.</title>
        <authorList>
            <person name="Yoon J.H."/>
            <person name="Lee C.H."/>
            <person name="Oh T.K."/>
        </authorList>
    </citation>
    <scope>NUCLEOTIDE SEQUENCE [LARGE SCALE GENOMIC DNA]</scope>
    <source>
        <strain evidence="2 3">DSM 16189</strain>
    </source>
</reference>
<evidence type="ECO:0000256" key="1">
    <source>
        <dbReference type="SAM" id="Phobius"/>
    </source>
</evidence>